<accession>A0A2P2J1D0</accession>
<reference evidence="1" key="1">
    <citation type="submission" date="2018-02" db="EMBL/GenBank/DDBJ databases">
        <title>Rhizophora mucronata_Transcriptome.</title>
        <authorList>
            <person name="Meera S.P."/>
            <person name="Sreeshan A."/>
            <person name="Augustine A."/>
        </authorList>
    </citation>
    <scope>NUCLEOTIDE SEQUENCE</scope>
    <source>
        <tissue evidence="1">Leaf</tissue>
    </source>
</reference>
<dbReference type="EMBL" id="GGEC01006778">
    <property type="protein sequence ID" value="MBW87261.1"/>
    <property type="molecule type" value="Transcribed_RNA"/>
</dbReference>
<dbReference type="AlphaFoldDB" id="A0A2P2J1D0"/>
<organism evidence="1">
    <name type="scientific">Rhizophora mucronata</name>
    <name type="common">Asiatic mangrove</name>
    <dbReference type="NCBI Taxonomy" id="61149"/>
    <lineage>
        <taxon>Eukaryota</taxon>
        <taxon>Viridiplantae</taxon>
        <taxon>Streptophyta</taxon>
        <taxon>Embryophyta</taxon>
        <taxon>Tracheophyta</taxon>
        <taxon>Spermatophyta</taxon>
        <taxon>Magnoliopsida</taxon>
        <taxon>eudicotyledons</taxon>
        <taxon>Gunneridae</taxon>
        <taxon>Pentapetalae</taxon>
        <taxon>rosids</taxon>
        <taxon>fabids</taxon>
        <taxon>Malpighiales</taxon>
        <taxon>Rhizophoraceae</taxon>
        <taxon>Rhizophora</taxon>
    </lineage>
</organism>
<sequence length="24" mass="2782">MAILYSICKIMGLKFGFCMCRSEH</sequence>
<evidence type="ECO:0000313" key="1">
    <source>
        <dbReference type="EMBL" id="MBW87261.1"/>
    </source>
</evidence>
<proteinExistence type="predicted"/>
<name>A0A2P2J1D0_RHIMU</name>
<protein>
    <submittedName>
        <fullName evidence="1">Uncharacterized protein</fullName>
    </submittedName>
</protein>